<evidence type="ECO:0000256" key="7">
    <source>
        <dbReference type="SAM" id="Coils"/>
    </source>
</evidence>
<keyword evidence="2" id="KW-0547">Nucleotide-binding</keyword>
<dbReference type="SMART" id="SM00534">
    <property type="entry name" value="MUTSac"/>
    <property type="match status" value="1"/>
</dbReference>
<dbReference type="InterPro" id="IPR000432">
    <property type="entry name" value="DNA_mismatch_repair_MutS_C"/>
</dbReference>
<evidence type="ECO:0000313" key="10">
    <source>
        <dbReference type="EMBL" id="KAA8490777.1"/>
    </source>
</evidence>
<dbReference type="InterPro" id="IPR007696">
    <property type="entry name" value="DNA_mismatch_repair_MutS_core"/>
</dbReference>
<proteinExistence type="inferred from homology"/>
<gene>
    <name evidence="10" type="ORF">FVE85_4408</name>
</gene>
<dbReference type="SMART" id="SM00533">
    <property type="entry name" value="MUTSd"/>
    <property type="match status" value="1"/>
</dbReference>
<dbReference type="InterPro" id="IPR036063">
    <property type="entry name" value="Smr_dom_sf"/>
</dbReference>
<feature type="region of interest" description="Disordered" evidence="8">
    <location>
        <begin position="844"/>
        <end position="863"/>
    </location>
</feature>
<keyword evidence="7" id="KW-0175">Coiled coil</keyword>
<dbReference type="GO" id="GO:0045910">
    <property type="term" value="P:negative regulation of DNA recombination"/>
    <property type="evidence" value="ECO:0007669"/>
    <property type="project" value="InterPro"/>
</dbReference>
<dbReference type="OMA" id="IHAIIND"/>
<dbReference type="OrthoDB" id="4598at2759"/>
<reference evidence="11" key="1">
    <citation type="journal article" date="2019" name="Nat. Commun.">
        <title>Expansion of phycobilisome linker gene families in mesophilic red algae.</title>
        <authorList>
            <person name="Lee J."/>
            <person name="Kim D."/>
            <person name="Bhattacharya D."/>
            <person name="Yoon H.S."/>
        </authorList>
    </citation>
    <scope>NUCLEOTIDE SEQUENCE [LARGE SCALE GENOMIC DNA]</scope>
    <source>
        <strain evidence="11">CCMP 1328</strain>
    </source>
</reference>
<feature type="coiled-coil region" evidence="7">
    <location>
        <begin position="761"/>
        <end position="821"/>
    </location>
</feature>
<dbReference type="GO" id="GO:0004519">
    <property type="term" value="F:endonuclease activity"/>
    <property type="evidence" value="ECO:0007669"/>
    <property type="project" value="UniProtKB-KW"/>
</dbReference>
<dbReference type="Pfam" id="PF01713">
    <property type="entry name" value="Smr"/>
    <property type="match status" value="1"/>
</dbReference>
<evidence type="ECO:0000256" key="1">
    <source>
        <dbReference type="ARBA" id="ARBA00022730"/>
    </source>
</evidence>
<dbReference type="PROSITE" id="PS50828">
    <property type="entry name" value="SMR"/>
    <property type="match status" value="1"/>
</dbReference>
<dbReference type="GO" id="GO:0016887">
    <property type="term" value="F:ATP hydrolysis activity"/>
    <property type="evidence" value="ECO:0007669"/>
    <property type="project" value="InterPro"/>
</dbReference>
<keyword evidence="3" id="KW-0378">Hydrolase</keyword>
<dbReference type="SMART" id="SM00463">
    <property type="entry name" value="SMR"/>
    <property type="match status" value="1"/>
</dbReference>
<dbReference type="InterPro" id="IPR036187">
    <property type="entry name" value="DNA_mismatch_repair_MutS_sf"/>
</dbReference>
<dbReference type="InterPro" id="IPR002625">
    <property type="entry name" value="Smr_dom"/>
</dbReference>
<keyword evidence="10" id="KW-0540">Nuclease</keyword>
<dbReference type="AlphaFoldDB" id="A0A5J4YJW2"/>
<dbReference type="SUPFAM" id="SSF160443">
    <property type="entry name" value="SMR domain-like"/>
    <property type="match status" value="1"/>
</dbReference>
<organism evidence="10 11">
    <name type="scientific">Porphyridium purpureum</name>
    <name type="common">Red alga</name>
    <name type="synonym">Porphyridium cruentum</name>
    <dbReference type="NCBI Taxonomy" id="35688"/>
    <lineage>
        <taxon>Eukaryota</taxon>
        <taxon>Rhodophyta</taxon>
        <taxon>Bangiophyceae</taxon>
        <taxon>Porphyridiales</taxon>
        <taxon>Porphyridiaceae</taxon>
        <taxon>Porphyridium</taxon>
    </lineage>
</organism>
<feature type="compositionally biased region" description="Low complexity" evidence="8">
    <location>
        <begin position="932"/>
        <end position="948"/>
    </location>
</feature>
<evidence type="ECO:0000256" key="2">
    <source>
        <dbReference type="ARBA" id="ARBA00022741"/>
    </source>
</evidence>
<dbReference type="PROSITE" id="PS00486">
    <property type="entry name" value="DNA_MISMATCH_REPAIR_2"/>
    <property type="match status" value="1"/>
</dbReference>
<evidence type="ECO:0000256" key="5">
    <source>
        <dbReference type="ARBA" id="ARBA00022884"/>
    </source>
</evidence>
<dbReference type="HAMAP" id="MF_00092">
    <property type="entry name" value="MutS2"/>
    <property type="match status" value="1"/>
</dbReference>
<evidence type="ECO:0000256" key="3">
    <source>
        <dbReference type="ARBA" id="ARBA00022801"/>
    </source>
</evidence>
<keyword evidence="11" id="KW-1185">Reference proteome</keyword>
<evidence type="ECO:0000256" key="6">
    <source>
        <dbReference type="ARBA" id="ARBA00023125"/>
    </source>
</evidence>
<keyword evidence="4" id="KW-0067">ATP-binding</keyword>
<evidence type="ECO:0000313" key="11">
    <source>
        <dbReference type="Proteomes" id="UP000324585"/>
    </source>
</evidence>
<dbReference type="Gene3D" id="3.40.50.300">
    <property type="entry name" value="P-loop containing nucleotide triphosphate hydrolases"/>
    <property type="match status" value="1"/>
</dbReference>
<accession>A0A5J4YJW2</accession>
<dbReference type="GO" id="GO:0140664">
    <property type="term" value="F:ATP-dependent DNA damage sensor activity"/>
    <property type="evidence" value="ECO:0007669"/>
    <property type="project" value="InterPro"/>
</dbReference>
<dbReference type="Pfam" id="PF00488">
    <property type="entry name" value="MutS_V"/>
    <property type="match status" value="1"/>
</dbReference>
<dbReference type="EMBL" id="VRMN01000019">
    <property type="protein sequence ID" value="KAA8490777.1"/>
    <property type="molecule type" value="Genomic_DNA"/>
</dbReference>
<evidence type="ECO:0000259" key="9">
    <source>
        <dbReference type="PROSITE" id="PS50828"/>
    </source>
</evidence>
<dbReference type="GO" id="GO:0005524">
    <property type="term" value="F:ATP binding"/>
    <property type="evidence" value="ECO:0007669"/>
    <property type="project" value="UniProtKB-KW"/>
</dbReference>
<name>A0A5J4YJW2_PORPP</name>
<comment type="caution">
    <text evidence="10">The sequence shown here is derived from an EMBL/GenBank/DDBJ whole genome shotgun (WGS) entry which is preliminary data.</text>
</comment>
<keyword evidence="5" id="KW-0694">RNA-binding</keyword>
<dbReference type="PANTHER" id="PTHR48466:SF2">
    <property type="entry name" value="OS10G0509000 PROTEIN"/>
    <property type="match status" value="1"/>
</dbReference>
<keyword evidence="1" id="KW-0699">rRNA-binding</keyword>
<dbReference type="GO" id="GO:0006298">
    <property type="term" value="P:mismatch repair"/>
    <property type="evidence" value="ECO:0007669"/>
    <property type="project" value="InterPro"/>
</dbReference>
<dbReference type="InterPro" id="IPR027417">
    <property type="entry name" value="P-loop_NTPase"/>
</dbReference>
<dbReference type="Proteomes" id="UP000324585">
    <property type="component" value="Unassembled WGS sequence"/>
</dbReference>
<dbReference type="GO" id="GO:0019843">
    <property type="term" value="F:rRNA binding"/>
    <property type="evidence" value="ECO:0007669"/>
    <property type="project" value="UniProtKB-KW"/>
</dbReference>
<feature type="domain" description="Smr" evidence="9">
    <location>
        <begin position="959"/>
        <end position="1034"/>
    </location>
</feature>
<dbReference type="InterPro" id="IPR045076">
    <property type="entry name" value="MutS"/>
</dbReference>
<dbReference type="SUPFAM" id="SSF48334">
    <property type="entry name" value="DNA repair protein MutS, domain III"/>
    <property type="match status" value="1"/>
</dbReference>
<dbReference type="Gene3D" id="3.30.1370.110">
    <property type="match status" value="1"/>
</dbReference>
<dbReference type="PANTHER" id="PTHR48466">
    <property type="entry name" value="OS10G0509000 PROTEIN-RELATED"/>
    <property type="match status" value="1"/>
</dbReference>
<evidence type="ECO:0000256" key="8">
    <source>
        <dbReference type="SAM" id="MobiDB-lite"/>
    </source>
</evidence>
<feature type="region of interest" description="Disordered" evidence="8">
    <location>
        <begin position="917"/>
        <end position="953"/>
    </location>
</feature>
<sequence>MDQPAFVWSGGAVAAVAGHARHSAAELAVGRGAACLRRRGECVKSARAARLVCRAQSEFSAASVLGEQYLRAMREKAASEAEKRAGTAAEVAAAASERDHEEETLGLLEWSLICSHVARFANTDAAKRYIRAGLPMSDTQQNAELLMRETHDLMELEGKWGKSVSSLKGCAEQFGMLIDRAKKGGMLEGTELVAIAQTLGIARKLRRVILDIHEGVLDDDEGAEPESSAQIADRLAGISSRTASAFSAGKATNEAHGASADPAGALPLLYSILNELDCHAEKETLIYKSIDDYGTVRDSASVKLHEVRRQQNSVSASIKSALDEIIFKKSECLQDRIITQRYDRFVIPVKAGSKSAIRGTVHDASSSGATLFIEPREIEPLNTRLKVLARKERELVEQVLIELSAKLGEADIAADLRAIDAALFRIDVAAARARYSAYMGGVEPIFSSAPTGVDAAVAQGADAPVYSVDLRNLRHPILLWQAVEAAKMATPGVGSANRSSKSEAMKVAKQSVVPASYRLSDTVRCAVITGPNTGGKTVALKNLGAAVLMSKSGLFVLADADASGTTTASSTRSSVELSELRPTLPFFDCVLADIGDDQSIVQSLSTFSGHVQRMKRVLKRATPQSLVLLDEVGSGTDPTEGSALGIAILQHLVSNVRVRLTMATTHHGELKTLKYNDPTGAFENASAEFDDEAMRPTYRLVWGIPGRSNALAIASRLGLPDAITDRAKSILQGGAGSVDVNDVIKALERQQIDQELEVTRMRTLAEELEVLKQEAETIKQQVQLQEIQFRAEKAAVIEREVAKAKREVSEIMKRVQDESNSRMAGAARQQLDKMNREIILEYSSSSDTEEMDDGAGTTDRAPRKGDFVLIPRLGETSNAVEVVEDVNQKGELMVLVGGSMRTKVKAKDCVLKERAATATRRLKRERREQKGRTNASSTRSSSATTSSSPVMMQTSANTVDVRGQTVDEAVGEIDACLGRAMQMGSLYIIHGHGTGKLRAGIHQYLKRMQSSVVNTFEYADQVQGGTGCTIVTLK</sequence>
<dbReference type="InterPro" id="IPR005747">
    <property type="entry name" value="MutS2"/>
</dbReference>
<dbReference type="SUPFAM" id="SSF52540">
    <property type="entry name" value="P-loop containing nucleoside triphosphate hydrolases"/>
    <property type="match status" value="1"/>
</dbReference>
<keyword evidence="6" id="KW-0238">DNA-binding</keyword>
<keyword evidence="10" id="KW-0255">Endonuclease</keyword>
<dbReference type="NCBIfam" id="TIGR01069">
    <property type="entry name" value="mutS2"/>
    <property type="match status" value="1"/>
</dbReference>
<dbReference type="GO" id="GO:0030983">
    <property type="term" value="F:mismatched DNA binding"/>
    <property type="evidence" value="ECO:0007669"/>
    <property type="project" value="InterPro"/>
</dbReference>
<evidence type="ECO:0000256" key="4">
    <source>
        <dbReference type="ARBA" id="ARBA00022840"/>
    </source>
</evidence>
<protein>
    <submittedName>
        <fullName evidence="10">Endonuclease MutS2</fullName>
    </submittedName>
</protein>